<name>A0A7S7JHJ5_LACRG</name>
<protein>
    <submittedName>
        <fullName evidence="1">Uncharacterized protein</fullName>
    </submittedName>
</protein>
<organism evidence="1 2">
    <name type="scientific">Lacticaseibacillus rhamnosus (strain ATCC 53103 / LMG 18243 / GG)</name>
    <name type="common">Lactobacillus rhamnosus</name>
    <dbReference type="NCBI Taxonomy" id="568703"/>
    <lineage>
        <taxon>Bacteria</taxon>
        <taxon>Bacillati</taxon>
        <taxon>Bacillota</taxon>
        <taxon>Bacilli</taxon>
        <taxon>Lactobacillales</taxon>
        <taxon>Lactobacillaceae</taxon>
        <taxon>Lacticaseibacillus</taxon>
    </lineage>
</organism>
<dbReference type="EMBL" id="AP011548">
    <property type="protein sequence ID" value="BAI42251.1"/>
    <property type="molecule type" value="Genomic_DNA"/>
</dbReference>
<dbReference type="RefSeq" id="WP_014569746.1">
    <property type="nucleotide sequence ID" value="NC_013198.1"/>
</dbReference>
<dbReference type="KEGG" id="lrh:LGG_01788"/>
<gene>
    <name evidence="1" type="ordered locus">LRHM_1724</name>
</gene>
<dbReference type="KEGG" id="lrg:LRHM_1724"/>
<evidence type="ECO:0000313" key="2">
    <source>
        <dbReference type="Proteomes" id="UP000002067"/>
    </source>
</evidence>
<proteinExistence type="predicted"/>
<sequence>MQVIRIGLLIIFIGASVLTLIGLLGWLILILSHHHPEKMRRLTLISGGIALAALILNAFT</sequence>
<evidence type="ECO:0000313" key="1">
    <source>
        <dbReference type="EMBL" id="BAI42251.1"/>
    </source>
</evidence>
<dbReference type="Proteomes" id="UP000002067">
    <property type="component" value="Chromosome"/>
</dbReference>
<dbReference type="AlphaFoldDB" id="A0A7S7JHJ5"/>
<reference evidence="1 2" key="1">
    <citation type="journal article" date="2009" name="J. Bacteriol.">
        <title>Complete genome sequence of the probiotic Lactobacillus rhamnosus ATCC 53103.</title>
        <authorList>
            <person name="Morita H."/>
            <person name="Toh H."/>
            <person name="Oshima K."/>
            <person name="Murakami M."/>
            <person name="Taylor T.D."/>
            <person name="Igimi S."/>
            <person name="Hattori M."/>
        </authorList>
    </citation>
    <scope>NUCLEOTIDE SEQUENCE [LARGE SCALE GENOMIC DNA]</scope>
    <source>
        <strain evidence="2">ATCC 53103 / LMG 18243 / GG [Tokyo]</strain>
    </source>
</reference>
<accession>A0A7S7JHJ5</accession>